<evidence type="ECO:0000313" key="1">
    <source>
        <dbReference type="EMBL" id="KIK46826.1"/>
    </source>
</evidence>
<protein>
    <submittedName>
        <fullName evidence="1">Uncharacterized protein</fullName>
    </submittedName>
</protein>
<reference evidence="1 2" key="1">
    <citation type="submission" date="2014-04" db="EMBL/GenBank/DDBJ databases">
        <authorList>
            <consortium name="DOE Joint Genome Institute"/>
            <person name="Kuo A."/>
            <person name="Ruytinx J."/>
            <person name="Rineau F."/>
            <person name="Colpaert J."/>
            <person name="Kohler A."/>
            <person name="Nagy L.G."/>
            <person name="Floudas D."/>
            <person name="Copeland A."/>
            <person name="Barry K.W."/>
            <person name="Cichocki N."/>
            <person name="Veneault-Fourrey C."/>
            <person name="LaButti K."/>
            <person name="Lindquist E.A."/>
            <person name="Lipzen A."/>
            <person name="Lundell T."/>
            <person name="Morin E."/>
            <person name="Murat C."/>
            <person name="Sun H."/>
            <person name="Tunlid A."/>
            <person name="Henrissat B."/>
            <person name="Grigoriev I.V."/>
            <person name="Hibbett D.S."/>
            <person name="Martin F."/>
            <person name="Nordberg H.P."/>
            <person name="Cantor M.N."/>
            <person name="Hua S.X."/>
        </authorList>
    </citation>
    <scope>NUCLEOTIDE SEQUENCE [LARGE SCALE GENOMIC DNA]</scope>
    <source>
        <strain evidence="1 2">UH-Slu-Lm8-n1</strain>
    </source>
</reference>
<dbReference type="Proteomes" id="UP000054485">
    <property type="component" value="Unassembled WGS sequence"/>
</dbReference>
<evidence type="ECO:0000313" key="2">
    <source>
        <dbReference type="Proteomes" id="UP000054485"/>
    </source>
</evidence>
<organism evidence="1 2">
    <name type="scientific">Suillus luteus UH-Slu-Lm8-n1</name>
    <dbReference type="NCBI Taxonomy" id="930992"/>
    <lineage>
        <taxon>Eukaryota</taxon>
        <taxon>Fungi</taxon>
        <taxon>Dikarya</taxon>
        <taxon>Basidiomycota</taxon>
        <taxon>Agaricomycotina</taxon>
        <taxon>Agaricomycetes</taxon>
        <taxon>Agaricomycetidae</taxon>
        <taxon>Boletales</taxon>
        <taxon>Suillineae</taxon>
        <taxon>Suillaceae</taxon>
        <taxon>Suillus</taxon>
    </lineage>
</organism>
<proteinExistence type="predicted"/>
<accession>A0A0D0AYM4</accession>
<dbReference type="InParanoid" id="A0A0D0AYM4"/>
<gene>
    <name evidence="1" type="ORF">CY34DRAFT_9409</name>
</gene>
<reference evidence="2" key="2">
    <citation type="submission" date="2015-01" db="EMBL/GenBank/DDBJ databases">
        <title>Evolutionary Origins and Diversification of the Mycorrhizal Mutualists.</title>
        <authorList>
            <consortium name="DOE Joint Genome Institute"/>
            <consortium name="Mycorrhizal Genomics Consortium"/>
            <person name="Kohler A."/>
            <person name="Kuo A."/>
            <person name="Nagy L.G."/>
            <person name="Floudas D."/>
            <person name="Copeland A."/>
            <person name="Barry K.W."/>
            <person name="Cichocki N."/>
            <person name="Veneault-Fourrey C."/>
            <person name="LaButti K."/>
            <person name="Lindquist E.A."/>
            <person name="Lipzen A."/>
            <person name="Lundell T."/>
            <person name="Morin E."/>
            <person name="Murat C."/>
            <person name="Riley R."/>
            <person name="Ohm R."/>
            <person name="Sun H."/>
            <person name="Tunlid A."/>
            <person name="Henrissat B."/>
            <person name="Grigoriev I.V."/>
            <person name="Hibbett D.S."/>
            <person name="Martin F."/>
        </authorList>
    </citation>
    <scope>NUCLEOTIDE SEQUENCE [LARGE SCALE GENOMIC DNA]</scope>
    <source>
        <strain evidence="2">UH-Slu-Lm8-n1</strain>
    </source>
</reference>
<dbReference type="AlphaFoldDB" id="A0A0D0AYM4"/>
<dbReference type="HOGENOM" id="CLU_2998010_0_0_1"/>
<keyword evidence="2" id="KW-1185">Reference proteome</keyword>
<dbReference type="EMBL" id="KN835154">
    <property type="protein sequence ID" value="KIK46826.1"/>
    <property type="molecule type" value="Genomic_DNA"/>
</dbReference>
<sequence length="57" mass="6695">MSYSSLETLDDFSEAHFIFIKIFNDAQVRLAKYHWACDWKVSLQNTLDNELENGVQI</sequence>
<name>A0A0D0AYM4_9AGAM</name>